<name>X8AN16_MYCXE</name>
<reference evidence="1" key="1">
    <citation type="submission" date="2014-01" db="EMBL/GenBank/DDBJ databases">
        <authorList>
            <person name="Brown-Elliot B."/>
            <person name="Wallace R."/>
            <person name="Lenaerts A."/>
            <person name="Ordway D."/>
            <person name="DeGroote M.A."/>
            <person name="Parker T."/>
            <person name="Sizemore C."/>
            <person name="Tallon L.J."/>
            <person name="Sadzewicz L.K."/>
            <person name="Sengamalay N."/>
            <person name="Fraser C.M."/>
            <person name="Hine E."/>
            <person name="Shefchek K.A."/>
            <person name="Das S.P."/>
            <person name="Tettelin H."/>
        </authorList>
    </citation>
    <scope>NUCLEOTIDE SEQUENCE [LARGE SCALE GENOMIC DNA]</scope>
    <source>
        <strain evidence="1">4042</strain>
    </source>
</reference>
<dbReference type="Gene3D" id="3.30.559.30">
    <property type="entry name" value="Nonribosomal peptide synthetase, condensation domain"/>
    <property type="match status" value="1"/>
</dbReference>
<dbReference type="AlphaFoldDB" id="X8AN16"/>
<keyword evidence="1" id="KW-0560">Oxidoreductase</keyword>
<dbReference type="GO" id="GO:0016491">
    <property type="term" value="F:oxidoreductase activity"/>
    <property type="evidence" value="ECO:0007669"/>
    <property type="project" value="UniProtKB-KW"/>
</dbReference>
<dbReference type="EMBL" id="JAOB01000050">
    <property type="protein sequence ID" value="EUA33004.1"/>
    <property type="molecule type" value="Genomic_DNA"/>
</dbReference>
<evidence type="ECO:0000313" key="1">
    <source>
        <dbReference type="EMBL" id="EUA33004.1"/>
    </source>
</evidence>
<accession>X8AN16</accession>
<sequence length="79" mass="8748">MAGQRGRVVVDRRHRFALPLAHTLDLNAGTVDTDTGPCLHAHWAWAPSVFDRTQVSRLARLWFEALAVFARLCVPVVAG</sequence>
<gene>
    <name evidence="1" type="ORF">I553_9027</name>
</gene>
<comment type="caution">
    <text evidence="1">The sequence shown here is derived from an EMBL/GenBank/DDBJ whole genome shotgun (WGS) entry which is preliminary data.</text>
</comment>
<dbReference type="EC" id="1.-.-.-" evidence="1"/>
<dbReference type="PATRIC" id="fig|1299334.3.peg.5452"/>
<protein>
    <submittedName>
        <fullName evidence="1">Linear gramicidin synthetase subunit D domain protein</fullName>
        <ecNumber evidence="1">1.-.-.-</ecNumber>
    </submittedName>
</protein>
<organism evidence="1">
    <name type="scientific">Mycobacterium xenopi 4042</name>
    <dbReference type="NCBI Taxonomy" id="1299334"/>
    <lineage>
        <taxon>Bacteria</taxon>
        <taxon>Bacillati</taxon>
        <taxon>Actinomycetota</taxon>
        <taxon>Actinomycetes</taxon>
        <taxon>Mycobacteriales</taxon>
        <taxon>Mycobacteriaceae</taxon>
        <taxon>Mycobacterium</taxon>
    </lineage>
</organism>
<proteinExistence type="predicted"/>